<dbReference type="CDD" id="cd18808">
    <property type="entry name" value="SF1_C_Upf1"/>
    <property type="match status" value="1"/>
</dbReference>
<dbReference type="InterPro" id="IPR045055">
    <property type="entry name" value="DNA2/NAM7-like"/>
</dbReference>
<feature type="domain" description="C3H1-type" evidence="10">
    <location>
        <begin position="2"/>
        <end position="29"/>
    </location>
</feature>
<dbReference type="InterPro" id="IPR000571">
    <property type="entry name" value="Znf_CCCH"/>
</dbReference>
<evidence type="ECO:0000259" key="10">
    <source>
        <dbReference type="PROSITE" id="PS50103"/>
    </source>
</evidence>
<keyword evidence="5" id="KW-0067">ATP-binding</keyword>
<dbReference type="InterPro" id="IPR041677">
    <property type="entry name" value="DNA2/NAM7_AAA_11"/>
</dbReference>
<evidence type="ECO:0000256" key="4">
    <source>
        <dbReference type="ARBA" id="ARBA00022771"/>
    </source>
</evidence>
<dbReference type="GO" id="GO:0031380">
    <property type="term" value="C:nuclear RNA-directed RNA polymerase complex"/>
    <property type="evidence" value="ECO:0007669"/>
    <property type="project" value="TreeGrafter"/>
</dbReference>
<dbReference type="EMBL" id="JAPQKS010000005">
    <property type="protein sequence ID" value="KAJ5225785.1"/>
    <property type="molecule type" value="Genomic_DNA"/>
</dbReference>
<dbReference type="GeneID" id="83203609"/>
<evidence type="ECO:0000256" key="5">
    <source>
        <dbReference type="ARBA" id="ARBA00022806"/>
    </source>
</evidence>
<dbReference type="PROSITE" id="PS51981">
    <property type="entry name" value="ZF_RZ"/>
    <property type="match status" value="1"/>
</dbReference>
<dbReference type="SMART" id="SM00356">
    <property type="entry name" value="ZnF_C3H1"/>
    <property type="match status" value="1"/>
</dbReference>
<evidence type="ECO:0000256" key="7">
    <source>
        <dbReference type="ARBA" id="ARBA00022859"/>
    </source>
</evidence>
<evidence type="ECO:0000256" key="8">
    <source>
        <dbReference type="PROSITE-ProRule" id="PRU00723"/>
    </source>
</evidence>
<comment type="subcellular location">
    <subcellularLocation>
        <location evidence="1">Cytoplasm</location>
    </subcellularLocation>
</comment>
<keyword evidence="2" id="KW-0963">Cytoplasm</keyword>
<keyword evidence="7" id="KW-0391">Immunity</keyword>
<dbReference type="OrthoDB" id="2423195at2759"/>
<evidence type="ECO:0000256" key="3">
    <source>
        <dbReference type="ARBA" id="ARBA00022723"/>
    </source>
</evidence>
<dbReference type="InterPro" id="IPR041679">
    <property type="entry name" value="DNA2/NAM7-like_C"/>
</dbReference>
<dbReference type="InterPro" id="IPR046439">
    <property type="entry name" value="ZF_RZ_dom"/>
</dbReference>
<evidence type="ECO:0000256" key="2">
    <source>
        <dbReference type="ARBA" id="ARBA00022490"/>
    </source>
</evidence>
<reference evidence="12" key="2">
    <citation type="journal article" date="2023" name="IMA Fungus">
        <title>Comparative genomic study of the Penicillium genus elucidates a diverse pangenome and 15 lateral gene transfer events.</title>
        <authorList>
            <person name="Petersen C."/>
            <person name="Sorensen T."/>
            <person name="Nielsen M.R."/>
            <person name="Sondergaard T.E."/>
            <person name="Sorensen J.L."/>
            <person name="Fitzpatrick D.A."/>
            <person name="Frisvad J.C."/>
            <person name="Nielsen K.L."/>
        </authorList>
    </citation>
    <scope>NUCLEOTIDE SEQUENCE</scope>
    <source>
        <strain evidence="12">IBT 19713</strain>
    </source>
</reference>
<evidence type="ECO:0000256" key="9">
    <source>
        <dbReference type="SAM" id="MobiDB-lite"/>
    </source>
</evidence>
<name>A0A9W9TLS1_9EURO</name>
<evidence type="ECO:0000313" key="12">
    <source>
        <dbReference type="EMBL" id="KAJ5225785.1"/>
    </source>
</evidence>
<evidence type="ECO:0008006" key="14">
    <source>
        <dbReference type="Google" id="ProtNLM"/>
    </source>
</evidence>
<dbReference type="Pfam" id="PF13086">
    <property type="entry name" value="AAA_11"/>
    <property type="match status" value="1"/>
</dbReference>
<keyword evidence="5" id="KW-0378">Hydrolase</keyword>
<dbReference type="Gene3D" id="3.40.50.300">
    <property type="entry name" value="P-loop containing nucleotide triphosphate hydrolases"/>
    <property type="match status" value="2"/>
</dbReference>
<proteinExistence type="predicted"/>
<dbReference type="FunFam" id="3.40.50.300:FF:001660">
    <property type="entry name" value="NF-X1 finger and helicase protein, putative"/>
    <property type="match status" value="1"/>
</dbReference>
<evidence type="ECO:0000256" key="6">
    <source>
        <dbReference type="ARBA" id="ARBA00022833"/>
    </source>
</evidence>
<keyword evidence="3 8" id="KW-0479">Metal-binding</keyword>
<dbReference type="GO" id="GO:0008270">
    <property type="term" value="F:zinc ion binding"/>
    <property type="evidence" value="ECO:0007669"/>
    <property type="project" value="UniProtKB-KW"/>
</dbReference>
<sequence>MLMKPRICRDFARRGFCRFDPCRFAHIRDEQRTANNNLSEQDRRQTRTWDFDAWRRLVAHGRRSQRLGNRLGGFFVEARRLIDINEETLQGVIWGLSEEGGLRRIQELIERDFAALQASAAKSLFLDAVLPFLETITAPQCTWVSVGRRGGPFLSFLADAVKQEIECTGASAIPHLDLSLLVFSKIVEFNSTAFILESLKPVGEKFAELLKSLQALDNSCNVHQSYHYLEQVSRRLDAGLSLPILSETGKPTHVSDPTAYTVEVDPPGGRHDNDHRDIRHIKILPTFEEINSMRAEYLPQKDPRQWHVEGLFGLLDRNFRLLREDTVGQLRDAIHDELHPSVQARTKDQAKSNVYKNAVLQELEFNRVSGLQFLVQFEQVPRARAMTKVQRKEWWNDSKRLLPSALVCLLDAQGAATFCTVVNPDIRKRSKDGTNIPAKGGGSLSDSPNYASVMLELVGSYVKEYEYILEAHASRRTRPPMTLVEFPRVLLPSFEPTLIALQRIKGPQDLPMLDYLVPGQLGSAPASNDVPPPLYATSPGFSFDLKCLMDDDSSLEIHYSRPADIDRLTQHSALDGSQASALARTLQRRIGLIQGPPGTGKSFTGIALIKVLLANKIKVKDFGPIICVCYTNHALDQLLEELLRTETTSNVLRIGSQSQSESLQRLNLRTVARKAEKTRWEKNEHFYINASLDRCEHDFENLHLNSIGSEVSMKYYLQKYHAERAKQLFEEDEEGYQKQAPRGPKGIISSWLNGGQAGEAAPRSLAELENVHVDAMTREERKLIYADWVANQRGKLKEDTISILLEHATHKRHWDTWRDELDLRCLHKADVIGITTSGLARSIEMLRFLKSKVMICEEASEVLEAHLLVSILPSIEQVILIGDHQQLRPQIQNHNLSRENESGKKYFLDRSLFERLVEPDDDGSSIQVPYCTLETQRRMHPSISLLVRNTLYPRLQDAPLVYGYPEVAGMRKRLFWLDHRRLEAGASDEEAASRSHWNVHEVRLTVALVNHLLRQGVYKKGEIAVLTPYLGQLYRLRRELSQFHTISLSERDEADLENAGFTHRDQLSSQTPVARSSLLQTLRVSTIDNFQGEEAKVVVISLVRSNKENRCGFLRTHNRINVLLSRAKHGMYIIGNSLTAQGVEMWDKVINMLKSSGNIGPELELTCPRHPDTPIAVSDPEHFVHLSPEGGCNMQCHTAQSLVRDLKKDALTPAQKNAETHAHRSAPFKFTMKSGFCRVFEPRMVFRSITEIANRYADANILLAHTAVERPVMELSPVHHAKHPVPYSAAIRDVLGNAQSHAYHVPCQSACPRVRIIRAQCHVEHRAITSLALCAARKGSAAVINVLPLEEIKNIQVDFILGKTYEEIDLDSNPCIFPHCGHFLTIESMDGQMNMRKHYTMDDMGRPVALASSATPFSIEDIRSCATCRGSLQNISRYGRLVRRALLDESTKKFILYANEQYLPLAQKLLVCTEQLQARTETVSLAMAVFPPSSKILIEGPLEKQVRLMNQHMTKSMGRWKALLALRQSIVVYKKKVNLEEQPFNKVRNMVENARRRKAKTGQFEFDSNVLQFKGYLQAFALLLRLDTALLSDFLQLRQKIRFGSNQCELRLNLDQNRKECRSLIESATSSHRVTQQVEGHIFLAQFCALELRNNTDSQNASALRQEGLAALDAAERVCSVFPSQTRGLDTEIEGTRSMIRGEAFYTPITNAERMDILEAMSREFTGTGHWYYCANGHPFTIGECGGAMEVSTCPECGAPVGGEDHHVAAGVTHARDLEERLRN</sequence>
<dbReference type="RefSeq" id="XP_058329196.1">
    <property type="nucleotide sequence ID" value="XM_058476306.1"/>
</dbReference>
<keyword evidence="4 8" id="KW-0863">Zinc-finger</keyword>
<dbReference type="PANTHER" id="PTHR10887">
    <property type="entry name" value="DNA2/NAM7 HELICASE FAMILY"/>
    <property type="match status" value="1"/>
</dbReference>
<gene>
    <name evidence="12" type="ORF">N7468_007010</name>
</gene>
<organism evidence="12 13">
    <name type="scientific">Penicillium chermesinum</name>
    <dbReference type="NCBI Taxonomy" id="63820"/>
    <lineage>
        <taxon>Eukaryota</taxon>
        <taxon>Fungi</taxon>
        <taxon>Dikarya</taxon>
        <taxon>Ascomycota</taxon>
        <taxon>Pezizomycotina</taxon>
        <taxon>Eurotiomycetes</taxon>
        <taxon>Eurotiomycetidae</taxon>
        <taxon>Eurotiales</taxon>
        <taxon>Aspergillaceae</taxon>
        <taxon>Penicillium</taxon>
    </lineage>
</organism>
<evidence type="ECO:0000259" key="11">
    <source>
        <dbReference type="PROSITE" id="PS51981"/>
    </source>
</evidence>
<dbReference type="GO" id="GO:0004386">
    <property type="term" value="F:helicase activity"/>
    <property type="evidence" value="ECO:0007669"/>
    <property type="project" value="InterPro"/>
</dbReference>
<dbReference type="InterPro" id="IPR027417">
    <property type="entry name" value="P-loop_NTPase"/>
</dbReference>
<keyword evidence="13" id="KW-1185">Reference proteome</keyword>
<keyword evidence="5" id="KW-0547">Nucleotide-binding</keyword>
<dbReference type="GO" id="GO:0002376">
    <property type="term" value="P:immune system process"/>
    <property type="evidence" value="ECO:0007669"/>
    <property type="project" value="UniProtKB-KW"/>
</dbReference>
<comment type="caution">
    <text evidence="12">The sequence shown here is derived from an EMBL/GenBank/DDBJ whole genome shotgun (WGS) entry which is preliminary data.</text>
</comment>
<dbReference type="Pfam" id="PF13087">
    <property type="entry name" value="AAA_12"/>
    <property type="match status" value="1"/>
</dbReference>
<dbReference type="GO" id="GO:0005737">
    <property type="term" value="C:cytoplasm"/>
    <property type="evidence" value="ECO:0007669"/>
    <property type="project" value="UniProtKB-SubCell"/>
</dbReference>
<dbReference type="GO" id="GO:0031048">
    <property type="term" value="P:regulatory ncRNA-mediated heterochromatin formation"/>
    <property type="evidence" value="ECO:0007669"/>
    <property type="project" value="TreeGrafter"/>
</dbReference>
<keyword evidence="6 8" id="KW-0862">Zinc</keyword>
<feature type="zinc finger region" description="C3H1-type" evidence="8">
    <location>
        <begin position="2"/>
        <end position="29"/>
    </location>
</feature>
<dbReference type="PROSITE" id="PS50103">
    <property type="entry name" value="ZF_C3H1"/>
    <property type="match status" value="1"/>
</dbReference>
<dbReference type="CDD" id="cd17936">
    <property type="entry name" value="EEXXEc_NFX1"/>
    <property type="match status" value="1"/>
</dbReference>
<dbReference type="Proteomes" id="UP001150941">
    <property type="component" value="Unassembled WGS sequence"/>
</dbReference>
<accession>A0A9W9TLS1</accession>
<keyword evidence="5" id="KW-0347">Helicase</keyword>
<evidence type="ECO:0000256" key="1">
    <source>
        <dbReference type="ARBA" id="ARBA00004496"/>
    </source>
</evidence>
<dbReference type="InterPro" id="IPR047187">
    <property type="entry name" value="SF1_C_Upf1"/>
</dbReference>
<dbReference type="Pfam" id="PF20173">
    <property type="entry name" value="ZnF_RZ-type"/>
    <property type="match status" value="1"/>
</dbReference>
<reference evidence="12" key="1">
    <citation type="submission" date="2022-11" db="EMBL/GenBank/DDBJ databases">
        <authorList>
            <person name="Petersen C."/>
        </authorList>
    </citation>
    <scope>NUCLEOTIDE SEQUENCE</scope>
    <source>
        <strain evidence="12">IBT 19713</strain>
    </source>
</reference>
<evidence type="ECO:0000313" key="13">
    <source>
        <dbReference type="Proteomes" id="UP001150941"/>
    </source>
</evidence>
<dbReference type="PANTHER" id="PTHR10887:SF445">
    <property type="entry name" value="NFX1-TYPE ZINC FINGER-CONTAINING PROTEIN 1"/>
    <property type="match status" value="1"/>
</dbReference>
<protein>
    <recommendedName>
        <fullName evidence="14">NFX1-type zinc finger-containing protein 1</fullName>
    </recommendedName>
</protein>
<feature type="region of interest" description="Disordered" evidence="9">
    <location>
        <begin position="253"/>
        <end position="275"/>
    </location>
</feature>
<dbReference type="SUPFAM" id="SSF52540">
    <property type="entry name" value="P-loop containing nucleoside triphosphate hydrolases"/>
    <property type="match status" value="1"/>
</dbReference>
<feature type="domain" description="RZ-type" evidence="11">
    <location>
        <begin position="1709"/>
        <end position="1784"/>
    </location>
</feature>